<dbReference type="EMBL" id="CP032698">
    <property type="protein sequence ID" value="AYG81659.1"/>
    <property type="molecule type" value="Genomic_DNA"/>
</dbReference>
<dbReference type="Proteomes" id="UP000271554">
    <property type="component" value="Chromosome"/>
</dbReference>
<gene>
    <name evidence="2" type="ORF">DWB77_03823</name>
</gene>
<keyword evidence="3" id="KW-1185">Reference proteome</keyword>
<evidence type="ECO:0000313" key="2">
    <source>
        <dbReference type="EMBL" id="AYG81659.1"/>
    </source>
</evidence>
<reference evidence="2 3" key="1">
    <citation type="submission" date="2018-10" db="EMBL/GenBank/DDBJ databases">
        <title>Relationship between Morphology and Antimicrobial Activity in Streptomyces.</title>
        <authorList>
            <person name="Kang H.J."/>
            <person name="Kim S.B."/>
        </authorList>
    </citation>
    <scope>NUCLEOTIDE SEQUENCE [LARGE SCALE GENOMIC DNA]</scope>
    <source>
        <strain evidence="2 3">BH38</strain>
    </source>
</reference>
<feature type="transmembrane region" description="Helical" evidence="1">
    <location>
        <begin position="40"/>
        <end position="60"/>
    </location>
</feature>
<name>A0A387HDW2_9ACTN</name>
<evidence type="ECO:0000256" key="1">
    <source>
        <dbReference type="SAM" id="Phobius"/>
    </source>
</evidence>
<dbReference type="KEGG" id="shun:DWB77_03823"/>
<keyword evidence="1" id="KW-0812">Transmembrane</keyword>
<feature type="transmembrane region" description="Helical" evidence="1">
    <location>
        <begin position="12"/>
        <end position="34"/>
    </location>
</feature>
<protein>
    <recommendedName>
        <fullName evidence="4">Integral membrane protein</fullName>
    </recommendedName>
</protein>
<dbReference type="RefSeq" id="WP_120722367.1">
    <property type="nucleotide sequence ID" value="NZ_CP032698.1"/>
</dbReference>
<sequence>MSPLHAPAGAGLRLLRAAVFAAVCVVLSAMGHVMAACASVPWWTLLAGFLGVFAVVTPLAGRERSLASIAGALAAGQLGLHTLFGIGQHTAAASGGGSAGDLPLIHFAAKLICGSGAATLTAADAQRIVTDAGIDPARITGAGHASMAGMGHMGHMSSMGPILPGTSGSGMESASLAASLLPTLPMLLCHLLAALATGWLLRRGEIALFGAVRLAAQSVTAVAEAASVRSLRRALAFVGALCAGLSAAAGHGPRIAHGDLGQAAPLPGAALQHSVIRRGPPPAYALAA</sequence>
<proteinExistence type="predicted"/>
<evidence type="ECO:0008006" key="4">
    <source>
        <dbReference type="Google" id="ProtNLM"/>
    </source>
</evidence>
<feature type="transmembrane region" description="Helical" evidence="1">
    <location>
        <begin position="176"/>
        <end position="200"/>
    </location>
</feature>
<dbReference type="OrthoDB" id="4350641at2"/>
<organism evidence="2 3">
    <name type="scientific">Streptomyces hundungensis</name>
    <dbReference type="NCBI Taxonomy" id="1077946"/>
    <lineage>
        <taxon>Bacteria</taxon>
        <taxon>Bacillati</taxon>
        <taxon>Actinomycetota</taxon>
        <taxon>Actinomycetes</taxon>
        <taxon>Kitasatosporales</taxon>
        <taxon>Streptomycetaceae</taxon>
        <taxon>Streptomyces</taxon>
    </lineage>
</organism>
<accession>A0A387HDW2</accession>
<keyword evidence="1" id="KW-1133">Transmembrane helix</keyword>
<dbReference type="AlphaFoldDB" id="A0A387HDW2"/>
<evidence type="ECO:0000313" key="3">
    <source>
        <dbReference type="Proteomes" id="UP000271554"/>
    </source>
</evidence>
<keyword evidence="1" id="KW-0472">Membrane</keyword>